<organism evidence="2 3">
    <name type="scientific">Eumeta variegata</name>
    <name type="common">Bagworm moth</name>
    <name type="synonym">Eumeta japonica</name>
    <dbReference type="NCBI Taxonomy" id="151549"/>
    <lineage>
        <taxon>Eukaryota</taxon>
        <taxon>Metazoa</taxon>
        <taxon>Ecdysozoa</taxon>
        <taxon>Arthropoda</taxon>
        <taxon>Hexapoda</taxon>
        <taxon>Insecta</taxon>
        <taxon>Pterygota</taxon>
        <taxon>Neoptera</taxon>
        <taxon>Endopterygota</taxon>
        <taxon>Lepidoptera</taxon>
        <taxon>Glossata</taxon>
        <taxon>Ditrysia</taxon>
        <taxon>Tineoidea</taxon>
        <taxon>Psychidae</taxon>
        <taxon>Oiketicinae</taxon>
        <taxon>Eumeta</taxon>
    </lineage>
</organism>
<proteinExistence type="predicted"/>
<accession>A0A4C1TMA4</accession>
<sequence length="108" mass="12181">MIWDRDLDDRCPDALKRLGIGSLMLFLRAEPASKPRPGSWKLGAWKSLESNQPARRMVVSDELLSNRRARRLSIAGMWYPDRVFAAARITSLAPASLLFVIALTTLWA</sequence>
<keyword evidence="1" id="KW-0472">Membrane</keyword>
<evidence type="ECO:0000313" key="3">
    <source>
        <dbReference type="Proteomes" id="UP000299102"/>
    </source>
</evidence>
<dbReference type="Proteomes" id="UP000299102">
    <property type="component" value="Unassembled WGS sequence"/>
</dbReference>
<keyword evidence="3" id="KW-1185">Reference proteome</keyword>
<feature type="transmembrane region" description="Helical" evidence="1">
    <location>
        <begin position="85"/>
        <end position="107"/>
    </location>
</feature>
<keyword evidence="1" id="KW-0812">Transmembrane</keyword>
<comment type="caution">
    <text evidence="2">The sequence shown here is derived from an EMBL/GenBank/DDBJ whole genome shotgun (WGS) entry which is preliminary data.</text>
</comment>
<keyword evidence="1" id="KW-1133">Transmembrane helix</keyword>
<gene>
    <name evidence="2" type="ORF">EVAR_80535_1</name>
</gene>
<evidence type="ECO:0000256" key="1">
    <source>
        <dbReference type="SAM" id="Phobius"/>
    </source>
</evidence>
<dbReference type="EMBL" id="BGZK01000071">
    <property type="protein sequence ID" value="GBP15356.1"/>
    <property type="molecule type" value="Genomic_DNA"/>
</dbReference>
<protein>
    <submittedName>
        <fullName evidence="2">Uncharacterized protein</fullName>
    </submittedName>
</protein>
<dbReference type="AlphaFoldDB" id="A0A4C1TMA4"/>
<name>A0A4C1TMA4_EUMVA</name>
<reference evidence="2 3" key="1">
    <citation type="journal article" date="2019" name="Commun. Biol.">
        <title>The bagworm genome reveals a unique fibroin gene that provides high tensile strength.</title>
        <authorList>
            <person name="Kono N."/>
            <person name="Nakamura H."/>
            <person name="Ohtoshi R."/>
            <person name="Tomita M."/>
            <person name="Numata K."/>
            <person name="Arakawa K."/>
        </authorList>
    </citation>
    <scope>NUCLEOTIDE SEQUENCE [LARGE SCALE GENOMIC DNA]</scope>
</reference>
<evidence type="ECO:0000313" key="2">
    <source>
        <dbReference type="EMBL" id="GBP15356.1"/>
    </source>
</evidence>